<gene>
    <name evidence="1" type="ORF">FHL15_008834</name>
</gene>
<accession>A0A553HQR9</accession>
<dbReference type="OrthoDB" id="5308957at2759"/>
<comment type="caution">
    <text evidence="1">The sequence shown here is derived from an EMBL/GenBank/DDBJ whole genome shotgun (WGS) entry which is preliminary data.</text>
</comment>
<protein>
    <submittedName>
        <fullName evidence="1">Uncharacterized protein</fullName>
    </submittedName>
</protein>
<name>A0A553HQR9_9PEZI</name>
<dbReference type="EMBL" id="VFLP01000057">
    <property type="protein sequence ID" value="TRX90289.1"/>
    <property type="molecule type" value="Genomic_DNA"/>
</dbReference>
<sequence length="243" mass="27370">MGSVYFTTVRFPDPEASLSDNTVIAWPLTAGEWLNCVAAKALFALGYPRRAFLLAEFFRLGTGLVEVFLDFACNMYQIILGTSHPLSILIQKFNAVRAESLVPCIKRALQYYEASTIKVDSRPITESYGIYYKDIIYGSFFDESLVLRHLQSLQNHLQSLLEQQVQGSPESDYYLLGQVHALQCRIAWIRFYAEQHEEATKLVIGILSEPLVNARVISGCGCYDILYEAAVAKNDHDLALDIL</sequence>
<keyword evidence="2" id="KW-1185">Reference proteome</keyword>
<dbReference type="STRING" id="2512241.A0A553HQR9"/>
<dbReference type="AlphaFoldDB" id="A0A553HQR9"/>
<organism evidence="1 2">
    <name type="scientific">Xylaria flabelliformis</name>
    <dbReference type="NCBI Taxonomy" id="2512241"/>
    <lineage>
        <taxon>Eukaryota</taxon>
        <taxon>Fungi</taxon>
        <taxon>Dikarya</taxon>
        <taxon>Ascomycota</taxon>
        <taxon>Pezizomycotina</taxon>
        <taxon>Sordariomycetes</taxon>
        <taxon>Xylariomycetidae</taxon>
        <taxon>Xylariales</taxon>
        <taxon>Xylariaceae</taxon>
        <taxon>Xylaria</taxon>
    </lineage>
</organism>
<dbReference type="Proteomes" id="UP000319160">
    <property type="component" value="Unassembled WGS sequence"/>
</dbReference>
<reference evidence="2" key="1">
    <citation type="submission" date="2019-06" db="EMBL/GenBank/DDBJ databases">
        <title>Draft genome sequence of the griseofulvin-producing fungus Xylaria cubensis strain G536.</title>
        <authorList>
            <person name="Mead M.E."/>
            <person name="Raja H.A."/>
            <person name="Steenwyk J.L."/>
            <person name="Knowles S.L."/>
            <person name="Oberlies N.H."/>
            <person name="Rokas A."/>
        </authorList>
    </citation>
    <scope>NUCLEOTIDE SEQUENCE [LARGE SCALE GENOMIC DNA]</scope>
    <source>
        <strain evidence="2">G536</strain>
    </source>
</reference>
<evidence type="ECO:0000313" key="2">
    <source>
        <dbReference type="Proteomes" id="UP000319160"/>
    </source>
</evidence>
<evidence type="ECO:0000313" key="1">
    <source>
        <dbReference type="EMBL" id="TRX90289.1"/>
    </source>
</evidence>
<proteinExistence type="predicted"/>